<dbReference type="EMBL" id="MN696169">
    <property type="protein sequence ID" value="QGY99962.1"/>
    <property type="molecule type" value="Genomic_DNA"/>
</dbReference>
<reference evidence="6" key="4">
    <citation type="journal article" date="2019" name="Viruses">
        <title>Genome Analysis of A Novel South African Cydia pomonella granulovirus (CpGV-SA) with Resistance-Breaking Potential.</title>
        <authorList>
            <person name="Motsoeneng B."/>
            <person name="Jukes M.D."/>
            <person name="Knox C.M."/>
            <person name="Hill M.P."/>
            <person name="Moore S.D."/>
        </authorList>
    </citation>
    <scope>NUCLEOTIDE SEQUENCE</scope>
    <source>
        <strain evidence="6">CpGV-SA</strain>
    </source>
</reference>
<dbReference type="EMBL" id="MN696166">
    <property type="protein sequence ID" value="QGY99535.1"/>
    <property type="molecule type" value="Genomic_DNA"/>
</dbReference>
<dbReference type="RefSeq" id="NP_148805.1">
    <property type="nucleotide sequence ID" value="NC_002816.1"/>
</dbReference>
<dbReference type="EMBL" id="KM217577">
    <property type="protein sequence ID" value="AIU37231.1"/>
    <property type="molecule type" value="Genomic_DNA"/>
</dbReference>
<dbReference type="GeneID" id="921352"/>
<dbReference type="EMBL" id="KM217573">
    <property type="protein sequence ID" value="AIU36670.1"/>
    <property type="molecule type" value="Genomic_DNA"/>
</dbReference>
<evidence type="ECO:0000313" key="5">
    <source>
        <dbReference type="EMBL" id="AIU37231.1"/>
    </source>
</evidence>
<evidence type="ECO:0000313" key="4">
    <source>
        <dbReference type="EMBL" id="AIU37089.1"/>
    </source>
</evidence>
<accession>A0A097P0Z7</accession>
<evidence type="ECO:0000313" key="9">
    <source>
        <dbReference type="EMBL" id="QGY99677.1"/>
    </source>
</evidence>
<reference evidence="2" key="2">
    <citation type="submission" date="2014-07" db="EMBL/GenBank/DDBJ databases">
        <title>Comparative genomics of CpGV: Evolution of a crop protection agent.</title>
        <authorList>
            <person name="Radtke P.C."/>
            <person name="Jehle J.A."/>
        </authorList>
    </citation>
    <scope>NUCLEOTIDE SEQUENCE</scope>
    <source>
        <strain evidence="2">CpGV-I07</strain>
    </source>
</reference>
<reference evidence="2" key="1">
    <citation type="journal article" date="2014" name="Proc. Natl. Acad. Sci. U.S.A.">
        <title>Baculovirus resistance in codling moth is virus isolate-dependent and the consequence of a mutation in viral gene pe38.</title>
        <authorList>
            <person name="Gebhardt M.M."/>
            <person name="Eberle K.E."/>
            <person name="Radtke P."/>
            <person name="Jehle J.A."/>
        </authorList>
    </citation>
    <scope>NUCLEOTIDE SEQUENCE</scope>
    <source>
        <strain evidence="5">CpGV-E2</strain>
        <strain evidence="2">CpGV-I07</strain>
        <strain evidence="4">CpGV-I12</strain>
        <strain evidence="3">CpGV-M</strain>
        <strain evidence="1">CpGV-S</strain>
    </source>
</reference>
<organismHost>
    <name type="scientific">Cydia pomonella</name>
    <name type="common">Codling moth</name>
    <dbReference type="NCBI Taxonomy" id="82600"/>
</organismHost>
<dbReference type="EMBL" id="MN075941">
    <property type="protein sequence ID" value="QDW81082.1"/>
    <property type="molecule type" value="Genomic_DNA"/>
</dbReference>
<evidence type="ECO:0000313" key="12">
    <source>
        <dbReference type="EMBL" id="QGZ00103.1"/>
    </source>
</evidence>
<gene>
    <name evidence="2" type="primary">orf21</name>
</gene>
<evidence type="ECO:0000313" key="6">
    <source>
        <dbReference type="EMBL" id="QDW81082.1"/>
    </source>
</evidence>
<dbReference type="KEGG" id="vg:921352"/>
<name>A0A097P0Z7_GVCP</name>
<evidence type="ECO:0000313" key="7">
    <source>
        <dbReference type="EMBL" id="QGY99393.1"/>
    </source>
</evidence>
<dbReference type="EMBL" id="KM217576">
    <property type="protein sequence ID" value="AIU37089.1"/>
    <property type="molecule type" value="Genomic_DNA"/>
</dbReference>
<protein>
    <submittedName>
        <fullName evidence="2 5">ORF21</fullName>
    </submittedName>
</protein>
<evidence type="ECO:0000313" key="13">
    <source>
        <dbReference type="EMBL" id="QGZ00244.1"/>
    </source>
</evidence>
<sequence>MGQFFTGEKVNVHTVQCMTYYRLGDVHVTDPNTLHKCSHQIKHAHTIFGGQQYSDEASE</sequence>
<organism evidence="2">
    <name type="scientific">Cydia pomonella granulosis virus</name>
    <name type="common">CpGV</name>
    <name type="synonym">Cydia pomonella granulovirus</name>
    <dbReference type="NCBI Taxonomy" id="28289"/>
    <lineage>
        <taxon>Viruses</taxon>
        <taxon>Viruses incertae sedis</taxon>
        <taxon>Naldaviricetes</taxon>
        <taxon>Lefavirales</taxon>
        <taxon>Baculoviridae</taxon>
        <taxon>Betabaculovirus</taxon>
        <taxon>Betabaculovirus cypomonellae</taxon>
    </lineage>
</organism>
<dbReference type="EMBL" id="MN696168">
    <property type="protein sequence ID" value="QGY99819.1"/>
    <property type="molecule type" value="Genomic_DNA"/>
</dbReference>
<dbReference type="EMBL" id="KM217574">
    <property type="protein sequence ID" value="AIU36810.1"/>
    <property type="molecule type" value="Genomic_DNA"/>
</dbReference>
<evidence type="ECO:0000313" key="8">
    <source>
        <dbReference type="EMBL" id="QGY99535.1"/>
    </source>
</evidence>
<proteinExistence type="predicted"/>
<dbReference type="EMBL" id="KM217575">
    <property type="protein sequence ID" value="AIU36947.1"/>
    <property type="molecule type" value="Genomic_DNA"/>
</dbReference>
<dbReference type="EMBL" id="MN696170">
    <property type="protein sequence ID" value="QGZ00103.1"/>
    <property type="molecule type" value="Genomic_DNA"/>
</dbReference>
<evidence type="ECO:0000313" key="3">
    <source>
        <dbReference type="EMBL" id="AIU36947.1"/>
    </source>
</evidence>
<dbReference type="EMBL" id="MN696165">
    <property type="protein sequence ID" value="QGY99393.1"/>
    <property type="molecule type" value="Genomic_DNA"/>
</dbReference>
<dbReference type="EMBL" id="MN696171">
    <property type="protein sequence ID" value="QGZ00244.1"/>
    <property type="molecule type" value="Genomic_DNA"/>
</dbReference>
<evidence type="ECO:0000313" key="2">
    <source>
        <dbReference type="EMBL" id="AIU36810.1"/>
    </source>
</evidence>
<evidence type="ECO:0000313" key="1">
    <source>
        <dbReference type="EMBL" id="AIU36670.1"/>
    </source>
</evidence>
<evidence type="ECO:0000313" key="10">
    <source>
        <dbReference type="EMBL" id="QGY99819.1"/>
    </source>
</evidence>
<evidence type="ECO:0000313" key="11">
    <source>
        <dbReference type="EMBL" id="QGY99962.1"/>
    </source>
</evidence>
<dbReference type="EMBL" id="MN696167">
    <property type="protein sequence ID" value="QGY99677.1"/>
    <property type="molecule type" value="Genomic_DNA"/>
</dbReference>
<reference evidence="7" key="3">
    <citation type="journal article" date="2019" name="Virology">
        <title>Single nucleotide polymorphism (SNP) frequencies and distribution reveal complex genetic composition of seven novel natural isolates of Cydia pomonella granulovirus.</title>
        <authorList>
            <person name="Fan J."/>
            <person name="Wennmann J.T."/>
            <person name="Wang D."/>
            <person name="Jehle J.A."/>
        </authorList>
    </citation>
    <scope>NUCLEOTIDE SEQUENCE</scope>
    <source>
        <strain evidence="7">CpGV-ALE</strain>
        <strain evidence="8">CpGV-JQ</strain>
        <strain evidence="9">CpGV-KS1</strain>
        <strain evidence="10">CpGV-KS2</strain>
        <strain evidence="11">CpGV-WW</strain>
        <strain evidence="13">CpGV-ZY</strain>
        <strain evidence="12">CpGV-ZY2</strain>
    </source>
</reference>